<dbReference type="Proteomes" id="UP000176952">
    <property type="component" value="Unassembled WGS sequence"/>
</dbReference>
<evidence type="ECO:0000313" key="1">
    <source>
        <dbReference type="EMBL" id="OGY82340.1"/>
    </source>
</evidence>
<gene>
    <name evidence="1" type="ORF">A3F54_02205</name>
</gene>
<sequence>MNLNIILKKNQTLQTKDLHMIRLCWDIINGFGEEVSVPITTGKYTLGNETGRLEIFSGLNQYEPIVEVTIPRQETSEEERKNIVSKAVETGQEKQQEIFDRSKRSDEEYHRVALSNNAHLF</sequence>
<dbReference type="STRING" id="1798542.A3F54_02205"/>
<protein>
    <submittedName>
        <fullName evidence="1">Uncharacterized protein</fullName>
    </submittedName>
</protein>
<reference evidence="1 2" key="1">
    <citation type="journal article" date="2016" name="Nat. Commun.">
        <title>Thousands of microbial genomes shed light on interconnected biogeochemical processes in an aquifer system.</title>
        <authorList>
            <person name="Anantharaman K."/>
            <person name="Brown C.T."/>
            <person name="Hug L.A."/>
            <person name="Sharon I."/>
            <person name="Castelle C.J."/>
            <person name="Probst A.J."/>
            <person name="Thomas B.C."/>
            <person name="Singh A."/>
            <person name="Wilkins M.J."/>
            <person name="Karaoz U."/>
            <person name="Brodie E.L."/>
            <person name="Williams K.H."/>
            <person name="Hubbard S.S."/>
            <person name="Banfield J.F."/>
        </authorList>
    </citation>
    <scope>NUCLEOTIDE SEQUENCE [LARGE SCALE GENOMIC DNA]</scope>
</reference>
<accession>A0A1G2B2C5</accession>
<organism evidence="1 2">
    <name type="scientific">Candidatus Kerfeldbacteria bacterium RIFCSPHIGHO2_12_FULL_48_17</name>
    <dbReference type="NCBI Taxonomy" id="1798542"/>
    <lineage>
        <taxon>Bacteria</taxon>
        <taxon>Candidatus Kerfeldiibacteriota</taxon>
    </lineage>
</organism>
<name>A0A1G2B2C5_9BACT</name>
<evidence type="ECO:0000313" key="2">
    <source>
        <dbReference type="Proteomes" id="UP000176952"/>
    </source>
</evidence>
<dbReference type="EMBL" id="MHKD01000032">
    <property type="protein sequence ID" value="OGY82340.1"/>
    <property type="molecule type" value="Genomic_DNA"/>
</dbReference>
<proteinExistence type="predicted"/>
<comment type="caution">
    <text evidence="1">The sequence shown here is derived from an EMBL/GenBank/DDBJ whole genome shotgun (WGS) entry which is preliminary data.</text>
</comment>
<dbReference type="AlphaFoldDB" id="A0A1G2B2C5"/>